<gene>
    <name evidence="1" type="ORF">A6A05_04360</name>
</gene>
<dbReference type="OrthoDB" id="7329594at2"/>
<evidence type="ECO:0000313" key="1">
    <source>
        <dbReference type="EMBL" id="OAN45358.1"/>
    </source>
</evidence>
<dbReference type="Proteomes" id="UP000078543">
    <property type="component" value="Unassembled WGS sequence"/>
</dbReference>
<evidence type="ECO:0000313" key="2">
    <source>
        <dbReference type="Proteomes" id="UP000078543"/>
    </source>
</evidence>
<dbReference type="EMBL" id="LWQU01000185">
    <property type="protein sequence ID" value="OAN45358.1"/>
    <property type="molecule type" value="Genomic_DNA"/>
</dbReference>
<comment type="caution">
    <text evidence="1">The sequence shown here is derived from an EMBL/GenBank/DDBJ whole genome shotgun (WGS) entry which is preliminary data.</text>
</comment>
<name>A0A178MBF9_9PROT</name>
<accession>A0A178MBF9</accession>
<reference evidence="1 2" key="1">
    <citation type="submission" date="2016-04" db="EMBL/GenBank/DDBJ databases">
        <title>Draft genome sequence of freshwater magnetotactic bacteria Magnetospirillum marisnigri SP-1 and Magnetospirillum moscoviense BB-1.</title>
        <authorList>
            <person name="Koziaeva V."/>
            <person name="Dziuba M.V."/>
            <person name="Ivanov T.M."/>
            <person name="Kuznetsov B."/>
            <person name="Grouzdev D.S."/>
        </authorList>
    </citation>
    <scope>NUCLEOTIDE SEQUENCE [LARGE SCALE GENOMIC DNA]</scope>
    <source>
        <strain evidence="1 2">BB-1</strain>
    </source>
</reference>
<organism evidence="1 2">
    <name type="scientific">Magnetospirillum moscoviense</name>
    <dbReference type="NCBI Taxonomy" id="1437059"/>
    <lineage>
        <taxon>Bacteria</taxon>
        <taxon>Pseudomonadati</taxon>
        <taxon>Pseudomonadota</taxon>
        <taxon>Alphaproteobacteria</taxon>
        <taxon>Rhodospirillales</taxon>
        <taxon>Rhodospirillaceae</taxon>
        <taxon>Magnetospirillum</taxon>
    </lineage>
</organism>
<dbReference type="STRING" id="1437059.A6A05_04360"/>
<keyword evidence="2" id="KW-1185">Reference proteome</keyword>
<protein>
    <submittedName>
        <fullName evidence="1">Uncharacterized protein</fullName>
    </submittedName>
</protein>
<sequence>MNPSAATKSTPLNAPRDMAAHFMECGALDTNLTLAPGARLVITDDLLNGTVGDLAALSMAAIVGRDAMVAKAAVLPLGIAASKLGVADRARYERLFALIEETAFDSGVRESAEAMIHSRFRENQIKELAAEIGGTVGPARQRYRSFLEVVKLLAEKKISEALFLDEFLEFTRAVAGKLDFGIYALCVDRLFVSSQVPIMVKASLCKEVCKYPPLVRKELITNLLSSPKADRELVDYARQEVAKVLTHDQLTEIVLFTTLKLAWAAQRERPQKARA</sequence>
<dbReference type="AlphaFoldDB" id="A0A178MBF9"/>
<proteinExistence type="predicted"/>